<protein>
    <submittedName>
        <fullName evidence="2">Uncharacterized protein</fullName>
    </submittedName>
</protein>
<feature type="region of interest" description="Disordered" evidence="1">
    <location>
        <begin position="72"/>
        <end position="96"/>
    </location>
</feature>
<feature type="compositionally biased region" description="Polar residues" evidence="1">
    <location>
        <begin position="87"/>
        <end position="96"/>
    </location>
</feature>
<dbReference type="EMBL" id="OB661108">
    <property type="protein sequence ID" value="CAD7227343.1"/>
    <property type="molecule type" value="Genomic_DNA"/>
</dbReference>
<reference evidence="2" key="1">
    <citation type="submission" date="2020-11" db="EMBL/GenBank/DDBJ databases">
        <authorList>
            <person name="Tran Van P."/>
        </authorList>
    </citation>
    <scope>NUCLEOTIDE SEQUENCE</scope>
</reference>
<proteinExistence type="predicted"/>
<name>A0A7R8ZQ14_9CRUS</name>
<gene>
    <name evidence="2" type="ORF">CTOB1V02_LOCUS5251</name>
</gene>
<sequence length="96" mass="10797">MQTPSSCSPQRNFTHDSIFLRVNPGVFCGSTEDFRRSNCKLIQDPDSKTLTRVGNCAINFDIAFCQLERTSEANGGQEDSETHRPTSEASQYSFKR</sequence>
<evidence type="ECO:0000313" key="2">
    <source>
        <dbReference type="EMBL" id="CAD7227343.1"/>
    </source>
</evidence>
<evidence type="ECO:0000256" key="1">
    <source>
        <dbReference type="SAM" id="MobiDB-lite"/>
    </source>
</evidence>
<organism evidence="2">
    <name type="scientific">Cyprideis torosa</name>
    <dbReference type="NCBI Taxonomy" id="163714"/>
    <lineage>
        <taxon>Eukaryota</taxon>
        <taxon>Metazoa</taxon>
        <taxon>Ecdysozoa</taxon>
        <taxon>Arthropoda</taxon>
        <taxon>Crustacea</taxon>
        <taxon>Oligostraca</taxon>
        <taxon>Ostracoda</taxon>
        <taxon>Podocopa</taxon>
        <taxon>Podocopida</taxon>
        <taxon>Cytherocopina</taxon>
        <taxon>Cytheroidea</taxon>
        <taxon>Cytherideidae</taxon>
        <taxon>Cyprideis</taxon>
    </lineage>
</organism>
<dbReference type="AlphaFoldDB" id="A0A7R8ZQ14"/>
<accession>A0A7R8ZQ14</accession>